<dbReference type="AlphaFoldDB" id="A0A1J1IP30"/>
<dbReference type="OrthoDB" id="8039770at2759"/>
<sequence>MSAGRYVRNPNYHPSDDSSSDDDSESVSSEENETLTEKTAKKKSKEGYEMSSLRINPLMLVDQFPEDPTMEIAREFWVDWIAMLKRLFKLNPKAFNSDEIQITILVTRGGAFLRNILANSEHEFPETFDEAVDRIEQFLRANSNALADEANFGTLKQEGGETFQKFTDRVQKKARVFRLEENRVIAQITQGAKQSDKLMDFGIRGKTSLVELIGYGNQLEVLMRDKKAEAGKENLLASEINAFVMEMNPGLCYAQCQLCDVTVTMLIDSGATLNIIPEDVWLEIKSLSVADGEKGCARNISYNSNRRIEAFGGSLIDVLVTFWTWIKVLHSDKPQVFAQFFVVRAVKKNYIEENTQMEVCEDNNMNKNTSEQEEALAGRNLRDRAKLKAPGKLAYMTKLQD</sequence>
<accession>A0A1J1IP30</accession>
<protein>
    <submittedName>
        <fullName evidence="2">CLUMA_CG014666, isoform A</fullName>
    </submittedName>
</protein>
<feature type="region of interest" description="Disordered" evidence="1">
    <location>
        <begin position="1"/>
        <end position="43"/>
    </location>
</feature>
<evidence type="ECO:0000313" key="3">
    <source>
        <dbReference type="Proteomes" id="UP000183832"/>
    </source>
</evidence>
<reference evidence="2 3" key="1">
    <citation type="submission" date="2015-04" db="EMBL/GenBank/DDBJ databases">
        <authorList>
            <person name="Syromyatnikov M.Y."/>
            <person name="Popov V.N."/>
        </authorList>
    </citation>
    <scope>NUCLEOTIDE SEQUENCE [LARGE SCALE GENOMIC DNA]</scope>
</reference>
<dbReference type="InterPro" id="IPR001969">
    <property type="entry name" value="Aspartic_peptidase_AS"/>
</dbReference>
<dbReference type="GO" id="GO:0004190">
    <property type="term" value="F:aspartic-type endopeptidase activity"/>
    <property type="evidence" value="ECO:0007669"/>
    <property type="project" value="InterPro"/>
</dbReference>
<proteinExistence type="predicted"/>
<feature type="compositionally biased region" description="Acidic residues" evidence="1">
    <location>
        <begin position="18"/>
        <end position="34"/>
    </location>
</feature>
<dbReference type="EMBL" id="CVRI01000055">
    <property type="protein sequence ID" value="CRL01490.1"/>
    <property type="molecule type" value="Genomic_DNA"/>
</dbReference>
<dbReference type="Proteomes" id="UP000183832">
    <property type="component" value="Unassembled WGS sequence"/>
</dbReference>
<name>A0A1J1IP30_9DIPT</name>
<gene>
    <name evidence="2" type="ORF">CLUMA_CG014666</name>
</gene>
<keyword evidence="3" id="KW-1185">Reference proteome</keyword>
<dbReference type="GO" id="GO:0006508">
    <property type="term" value="P:proteolysis"/>
    <property type="evidence" value="ECO:0007669"/>
    <property type="project" value="InterPro"/>
</dbReference>
<dbReference type="PROSITE" id="PS00141">
    <property type="entry name" value="ASP_PROTEASE"/>
    <property type="match status" value="1"/>
</dbReference>
<evidence type="ECO:0000256" key="1">
    <source>
        <dbReference type="SAM" id="MobiDB-lite"/>
    </source>
</evidence>
<organism evidence="2 3">
    <name type="scientific">Clunio marinus</name>
    <dbReference type="NCBI Taxonomy" id="568069"/>
    <lineage>
        <taxon>Eukaryota</taxon>
        <taxon>Metazoa</taxon>
        <taxon>Ecdysozoa</taxon>
        <taxon>Arthropoda</taxon>
        <taxon>Hexapoda</taxon>
        <taxon>Insecta</taxon>
        <taxon>Pterygota</taxon>
        <taxon>Neoptera</taxon>
        <taxon>Endopterygota</taxon>
        <taxon>Diptera</taxon>
        <taxon>Nematocera</taxon>
        <taxon>Chironomoidea</taxon>
        <taxon>Chironomidae</taxon>
        <taxon>Clunio</taxon>
    </lineage>
</organism>
<evidence type="ECO:0000313" key="2">
    <source>
        <dbReference type="EMBL" id="CRL01490.1"/>
    </source>
</evidence>